<accession>A0A8B6FPX3</accession>
<keyword evidence="2" id="KW-1185">Reference proteome</keyword>
<dbReference type="EMBL" id="UYJE01007183">
    <property type="protein sequence ID" value="VDI52520.1"/>
    <property type="molecule type" value="Genomic_DNA"/>
</dbReference>
<dbReference type="Gene3D" id="2.120.10.30">
    <property type="entry name" value="TolB, C-terminal domain"/>
    <property type="match status" value="1"/>
</dbReference>
<protein>
    <recommendedName>
        <fullName evidence="3">TRIM2_3</fullName>
    </recommendedName>
</protein>
<dbReference type="SUPFAM" id="SSF63825">
    <property type="entry name" value="YWTD domain"/>
    <property type="match status" value="1"/>
</dbReference>
<dbReference type="InterPro" id="IPR011042">
    <property type="entry name" value="6-blade_b-propeller_TolB-like"/>
</dbReference>
<dbReference type="Proteomes" id="UP000596742">
    <property type="component" value="Unassembled WGS sequence"/>
</dbReference>
<organism evidence="1 2">
    <name type="scientific">Mytilus galloprovincialis</name>
    <name type="common">Mediterranean mussel</name>
    <dbReference type="NCBI Taxonomy" id="29158"/>
    <lineage>
        <taxon>Eukaryota</taxon>
        <taxon>Metazoa</taxon>
        <taxon>Spiralia</taxon>
        <taxon>Lophotrochozoa</taxon>
        <taxon>Mollusca</taxon>
        <taxon>Bivalvia</taxon>
        <taxon>Autobranchia</taxon>
        <taxon>Pteriomorphia</taxon>
        <taxon>Mytilida</taxon>
        <taxon>Mytiloidea</taxon>
        <taxon>Mytilidae</taxon>
        <taxon>Mytilinae</taxon>
        <taxon>Mytilus</taxon>
    </lineage>
</organism>
<evidence type="ECO:0000313" key="2">
    <source>
        <dbReference type="Proteomes" id="UP000596742"/>
    </source>
</evidence>
<dbReference type="AlphaFoldDB" id="A0A8B6FPX3"/>
<dbReference type="OrthoDB" id="6130362at2759"/>
<gene>
    <name evidence="1" type="ORF">MGAL_10B078378</name>
</gene>
<proteinExistence type="predicted"/>
<sequence length="270" mass="30338">MEIEVNHVIGSLINEVKQFGEIRLKQKFDIKGSEQPITDCIVLPDDRIIVAVYFGSGNLKEYNINGKHIRDIPISNKPFILTAIDTDRIAVTYGDGKYMEIINTTGNSDRKKVQCSSNCWGISYQDQKLYVIVFQQGIVVMNLNGKTLNTMDIDVSGVFNITTTSDGIYYTDEASNTVHCCSMTGQEIWVFNDESIILTRGISVDSNQNVFVVDEAFNNLTLIQHDGKDSKVLLTDRDGLESLIAVHYNKQKKIICLCYKIGRVALYQVS</sequence>
<comment type="caution">
    <text evidence="1">The sequence shown here is derived from an EMBL/GenBank/DDBJ whole genome shotgun (WGS) entry which is preliminary data.</text>
</comment>
<name>A0A8B6FPX3_MYTGA</name>
<reference evidence="1" key="1">
    <citation type="submission" date="2018-11" db="EMBL/GenBank/DDBJ databases">
        <authorList>
            <person name="Alioto T."/>
            <person name="Alioto T."/>
        </authorList>
    </citation>
    <scope>NUCLEOTIDE SEQUENCE</scope>
</reference>
<evidence type="ECO:0008006" key="3">
    <source>
        <dbReference type="Google" id="ProtNLM"/>
    </source>
</evidence>
<evidence type="ECO:0000313" key="1">
    <source>
        <dbReference type="EMBL" id="VDI52520.1"/>
    </source>
</evidence>